<dbReference type="GO" id="GO:0005975">
    <property type="term" value="P:carbohydrate metabolic process"/>
    <property type="evidence" value="ECO:0007669"/>
    <property type="project" value="InterPro"/>
</dbReference>
<accession>A0A7Y0FKT4</accession>
<reference evidence="3 4" key="1">
    <citation type="submission" date="2020-04" db="EMBL/GenBank/DDBJ databases">
        <title>Hymenobacter polaris sp. nov., isolated from Arctic soil.</title>
        <authorList>
            <person name="Dahal R.H."/>
        </authorList>
    </citation>
    <scope>NUCLEOTIDE SEQUENCE [LARGE SCALE GENOMIC DNA]</scope>
    <source>
        <strain evidence="3 4">RP-2-7</strain>
    </source>
</reference>
<comment type="caution">
    <text evidence="3">The sequence shown here is derived from an EMBL/GenBank/DDBJ whole genome shotgun (WGS) entry which is preliminary data.</text>
</comment>
<dbReference type="InterPro" id="IPR006047">
    <property type="entry name" value="GH13_cat_dom"/>
</dbReference>
<gene>
    <name evidence="3" type="ORF">HHL22_00710</name>
</gene>
<dbReference type="Gene3D" id="3.20.20.80">
    <property type="entry name" value="Glycosidases"/>
    <property type="match status" value="1"/>
</dbReference>
<feature type="domain" description="Glycosyl hydrolase family 13 catalytic" evidence="2">
    <location>
        <begin position="400"/>
        <end position="774"/>
    </location>
</feature>
<proteinExistence type="inferred from homology"/>
<dbReference type="Pfam" id="PF18962">
    <property type="entry name" value="Por_Secre_tail"/>
    <property type="match status" value="1"/>
</dbReference>
<evidence type="ECO:0000313" key="4">
    <source>
        <dbReference type="Proteomes" id="UP000559626"/>
    </source>
</evidence>
<dbReference type="NCBIfam" id="TIGR04183">
    <property type="entry name" value="Por_Secre_tail"/>
    <property type="match status" value="1"/>
</dbReference>
<evidence type="ECO:0000259" key="2">
    <source>
        <dbReference type="SMART" id="SM00642"/>
    </source>
</evidence>
<evidence type="ECO:0000313" key="3">
    <source>
        <dbReference type="EMBL" id="NML63719.1"/>
    </source>
</evidence>
<name>A0A7Y0FKT4_9BACT</name>
<dbReference type="Pfam" id="PF00128">
    <property type="entry name" value="Alpha-amylase"/>
    <property type="match status" value="1"/>
</dbReference>
<dbReference type="PANTHER" id="PTHR43002">
    <property type="entry name" value="GLYCOGEN DEBRANCHING ENZYME"/>
    <property type="match status" value="1"/>
</dbReference>
<dbReference type="InterPro" id="IPR013783">
    <property type="entry name" value="Ig-like_fold"/>
</dbReference>
<dbReference type="RefSeq" id="WP_169529062.1">
    <property type="nucleotide sequence ID" value="NZ_JABBGH010000001.1"/>
</dbReference>
<dbReference type="AlphaFoldDB" id="A0A7Y0FKT4"/>
<dbReference type="SUPFAM" id="SSF81296">
    <property type="entry name" value="E set domains"/>
    <property type="match status" value="1"/>
</dbReference>
<protein>
    <submittedName>
        <fullName evidence="3">T9SS type A sorting domain-containing protein</fullName>
    </submittedName>
</protein>
<dbReference type="CDD" id="cd11350">
    <property type="entry name" value="AmyAc_4"/>
    <property type="match status" value="1"/>
</dbReference>
<evidence type="ECO:0000256" key="1">
    <source>
        <dbReference type="ARBA" id="ARBA00008061"/>
    </source>
</evidence>
<keyword evidence="4" id="KW-1185">Reference proteome</keyword>
<dbReference type="EMBL" id="JABBGH010000001">
    <property type="protein sequence ID" value="NML63719.1"/>
    <property type="molecule type" value="Genomic_DNA"/>
</dbReference>
<dbReference type="Gene3D" id="2.60.40.10">
    <property type="entry name" value="Immunoglobulins"/>
    <property type="match status" value="1"/>
</dbReference>
<dbReference type="InterPro" id="IPR017853">
    <property type="entry name" value="GH"/>
</dbReference>
<dbReference type="InterPro" id="IPR014756">
    <property type="entry name" value="Ig_E-set"/>
</dbReference>
<dbReference type="InterPro" id="IPR026444">
    <property type="entry name" value="Secre_tail"/>
</dbReference>
<dbReference type="SMART" id="SM00642">
    <property type="entry name" value="Aamy"/>
    <property type="match status" value="1"/>
</dbReference>
<dbReference type="SUPFAM" id="SSF51445">
    <property type="entry name" value="(Trans)glycosidases"/>
    <property type="match status" value="1"/>
</dbReference>
<comment type="similarity">
    <text evidence="1">Belongs to the glycosyl hydrolase 13 family.</text>
</comment>
<organism evidence="3 4">
    <name type="scientific">Hymenobacter polaris</name>
    <dbReference type="NCBI Taxonomy" id="2682546"/>
    <lineage>
        <taxon>Bacteria</taxon>
        <taxon>Pseudomonadati</taxon>
        <taxon>Bacteroidota</taxon>
        <taxon>Cytophagia</taxon>
        <taxon>Cytophagales</taxon>
        <taxon>Hymenobacteraceae</taxon>
        <taxon>Hymenobacter</taxon>
    </lineage>
</organism>
<sequence>MKNSTLGGRWLLGLLLVLGWAPVAWGQSPVTVSPAYFTADTQLTLTYDATLGNAGLANYTGDVFIWTGVITDKSTSDTNWHFVAGTTYGATTDAQKLTALGNHKYSITFTPRTYYPGFATSGEVLKKLAMVFRGTGGTPEGKGVGNSDILVAPGVQVSFTSPATANTVVAAGTSVAVAGTATVASTITLTLNGTQVAQQTNATSLSTNVTLSQQGTNTLVLTATDGTTTASATTTVTVAPTVTTVALPSGAKADGITYLAGGTSVILTLTAPKKSFVYVIGEFNNWQATPAGLMNKTSTVDSDPATGRWWVQLDGLTPGQEYAYQFLVDGQLRVADPYCEKILDPDNDKYIPAVTYPNLRAYPTGSTTGLVSVLQTSQAPYNWVNTSYKRPARTNMVVYELLVRDFTLRHDYQTLKDTLNYIQRLGVNTIELMPINEFDGNDNWGYSPCFYFAPDKYYGTKNALKAFIDECHRRNISVVLDMVLNHSTGQSPMVQLYGSISGGPTADNPWFNTSAPHPYSVYNDLNHESPYTRYFSKNVIKFWLQEYHIDGYRFDLAGGFSQVPKTEATYPNYDQSRVNIWEDYYNTQIATDPTSYPILEHFPNGVSASNPTDEGKVLSDYGMMLWSNLNYNYTQAAMGYSDGWNLSYGYYGDQGGRGWGKPNAIGYMESHDEERMQFKNKTYGNASGSYSTRDQATGLKRDEMSAALFFSQPGPRMVWMFGELGYDYSINTCSNGTTISNDCRTAAKPIRWDYQQDANRQHLYSTYKAMATLKQQPVFSSFTSYTQNLGGAVKTINIANADLAVVTYGNFDVNAQTTTITFPSTGTWYNYLTGGTMSVTSTSMALTLQPGDYAVYTSRSVAQANPLGTRPAETAAFKLSLAPNPAAGTTAVAYELPAAATATLQVQSLLGQMVRQLPAVRQAAGAQTQVLSLQGLAPGVYLVKLTAGDLTQTTRLLVQ</sequence>
<dbReference type="Proteomes" id="UP000559626">
    <property type="component" value="Unassembled WGS sequence"/>
</dbReference>